<feature type="domain" description="C2H2-type" evidence="9">
    <location>
        <begin position="320"/>
        <end position="348"/>
    </location>
</feature>
<dbReference type="PANTHER" id="PTHR24404:SF114">
    <property type="entry name" value="KLUMPFUSS, ISOFORM B-RELATED"/>
    <property type="match status" value="1"/>
</dbReference>
<keyword evidence="7" id="KW-0539">Nucleus</keyword>
<evidence type="ECO:0000256" key="4">
    <source>
        <dbReference type="ARBA" id="ARBA00022771"/>
    </source>
</evidence>
<dbReference type="PROSITE" id="PS50157">
    <property type="entry name" value="ZINC_FINGER_C2H2_2"/>
    <property type="match status" value="6"/>
</dbReference>
<dbReference type="InterPro" id="IPR050589">
    <property type="entry name" value="Ikaros_C2H2-ZF"/>
</dbReference>
<dbReference type="GO" id="GO:0006357">
    <property type="term" value="P:regulation of transcription by RNA polymerase II"/>
    <property type="evidence" value="ECO:0007669"/>
    <property type="project" value="TreeGrafter"/>
</dbReference>
<dbReference type="AlphaFoldDB" id="A0A7S1XEW5"/>
<dbReference type="Pfam" id="PF00096">
    <property type="entry name" value="zf-C2H2"/>
    <property type="match status" value="3"/>
</dbReference>
<evidence type="ECO:0000256" key="5">
    <source>
        <dbReference type="ARBA" id="ARBA00022833"/>
    </source>
</evidence>
<dbReference type="GO" id="GO:0003700">
    <property type="term" value="F:DNA-binding transcription factor activity"/>
    <property type="evidence" value="ECO:0007669"/>
    <property type="project" value="TreeGrafter"/>
</dbReference>
<protein>
    <recommendedName>
        <fullName evidence="9">C2H2-type domain-containing protein</fullName>
    </recommendedName>
</protein>
<keyword evidence="2" id="KW-0479">Metal-binding</keyword>
<name>A0A7S1XEW5_9RHOD</name>
<feature type="domain" description="C2H2-type" evidence="9">
    <location>
        <begin position="233"/>
        <end position="261"/>
    </location>
</feature>
<evidence type="ECO:0000256" key="6">
    <source>
        <dbReference type="ARBA" id="ARBA00023125"/>
    </source>
</evidence>
<dbReference type="GO" id="GO:0005634">
    <property type="term" value="C:nucleus"/>
    <property type="evidence" value="ECO:0007669"/>
    <property type="project" value="UniProtKB-SubCell"/>
</dbReference>
<feature type="domain" description="C2H2-type" evidence="9">
    <location>
        <begin position="262"/>
        <end position="290"/>
    </location>
</feature>
<dbReference type="GO" id="GO:0008270">
    <property type="term" value="F:zinc ion binding"/>
    <property type="evidence" value="ECO:0007669"/>
    <property type="project" value="UniProtKB-KW"/>
</dbReference>
<dbReference type="InterPro" id="IPR013087">
    <property type="entry name" value="Znf_C2H2_type"/>
</dbReference>
<dbReference type="FunFam" id="3.30.160.60:FF:000100">
    <property type="entry name" value="Zinc finger 45-like"/>
    <property type="match status" value="1"/>
</dbReference>
<keyword evidence="5" id="KW-0862">Zinc</keyword>
<feature type="domain" description="C2H2-type" evidence="9">
    <location>
        <begin position="291"/>
        <end position="319"/>
    </location>
</feature>
<dbReference type="GO" id="GO:0000978">
    <property type="term" value="F:RNA polymerase II cis-regulatory region sequence-specific DNA binding"/>
    <property type="evidence" value="ECO:0007669"/>
    <property type="project" value="TreeGrafter"/>
</dbReference>
<accession>A0A7S1XEW5</accession>
<evidence type="ECO:0000259" key="9">
    <source>
        <dbReference type="PROSITE" id="PS50157"/>
    </source>
</evidence>
<dbReference type="PROSITE" id="PS00028">
    <property type="entry name" value="ZINC_FINGER_C2H2_1"/>
    <property type="match status" value="6"/>
</dbReference>
<evidence type="ECO:0000256" key="7">
    <source>
        <dbReference type="ARBA" id="ARBA00023242"/>
    </source>
</evidence>
<keyword evidence="4 8" id="KW-0863">Zinc-finger</keyword>
<dbReference type="SMART" id="SM00355">
    <property type="entry name" value="ZnF_C2H2"/>
    <property type="match status" value="6"/>
</dbReference>
<dbReference type="Pfam" id="PF12874">
    <property type="entry name" value="zf-met"/>
    <property type="match status" value="1"/>
</dbReference>
<dbReference type="InterPro" id="IPR036236">
    <property type="entry name" value="Znf_C2H2_sf"/>
</dbReference>
<dbReference type="FunFam" id="3.30.160.60:FF:000086">
    <property type="entry name" value="transcription factor E4F1 isoform X1"/>
    <property type="match status" value="1"/>
</dbReference>
<evidence type="ECO:0000256" key="8">
    <source>
        <dbReference type="PROSITE-ProRule" id="PRU00042"/>
    </source>
</evidence>
<dbReference type="Gene3D" id="3.30.160.60">
    <property type="entry name" value="Classic Zinc Finger"/>
    <property type="match status" value="4"/>
</dbReference>
<keyword evidence="3" id="KW-0677">Repeat</keyword>
<organism evidence="10">
    <name type="scientific">Compsopogon caeruleus</name>
    <dbReference type="NCBI Taxonomy" id="31354"/>
    <lineage>
        <taxon>Eukaryota</taxon>
        <taxon>Rhodophyta</taxon>
        <taxon>Compsopogonophyceae</taxon>
        <taxon>Compsopogonales</taxon>
        <taxon>Compsopogonaceae</taxon>
        <taxon>Compsopogon</taxon>
    </lineage>
</organism>
<comment type="subcellular location">
    <subcellularLocation>
        <location evidence="1">Nucleus</location>
    </subcellularLocation>
</comment>
<sequence length="383" mass="43145">MEDLGCSGWVVEELVVRSLSVQRSSLTSVSLVPGGSQGWNGTIMEGNIVEVEGGIISVAVKEAVDRFHCSLRNENNCVAEQVKLRYAPGELQGTRFYWPKIEFGVLSRAKWVQDQMTVVTGATRLKLEEVMVDHPPECALVHELPKLVAPEIASSNFEPPKSKGFWSVVLDDDCLSSEDHSAAMNCSTSEEAITEAEDVQAKPFCCKLCTSRFKRKRNLNEHNAHVHENIRPYTCPQCNVSFGKRSNLKKHVDIVHEKRRPFSCDMCDAAFGQRTNLQSHVRVVHLREKNFHCHICAMQFGQKSALNMHIRAVHMKERPHKCESCESSFGHKGDLNRHVRAIHDRERLHHCPFCNSSFGRKSVLQAHKNSVHGIDAQVTDRSS</sequence>
<proteinExistence type="predicted"/>
<keyword evidence="6" id="KW-0238">DNA-binding</keyword>
<evidence type="ECO:0000256" key="1">
    <source>
        <dbReference type="ARBA" id="ARBA00004123"/>
    </source>
</evidence>
<feature type="domain" description="C2H2-type" evidence="9">
    <location>
        <begin position="349"/>
        <end position="372"/>
    </location>
</feature>
<evidence type="ECO:0000256" key="3">
    <source>
        <dbReference type="ARBA" id="ARBA00022737"/>
    </source>
</evidence>
<evidence type="ECO:0000256" key="2">
    <source>
        <dbReference type="ARBA" id="ARBA00022723"/>
    </source>
</evidence>
<dbReference type="PANTHER" id="PTHR24404">
    <property type="entry name" value="ZINC FINGER PROTEIN"/>
    <property type="match status" value="1"/>
</dbReference>
<evidence type="ECO:0000313" key="10">
    <source>
        <dbReference type="EMBL" id="CAD9235025.1"/>
    </source>
</evidence>
<reference evidence="10" key="1">
    <citation type="submission" date="2021-01" db="EMBL/GenBank/DDBJ databases">
        <authorList>
            <person name="Corre E."/>
            <person name="Pelletier E."/>
            <person name="Niang G."/>
            <person name="Scheremetjew M."/>
            <person name="Finn R."/>
            <person name="Kale V."/>
            <person name="Holt S."/>
            <person name="Cochrane G."/>
            <person name="Meng A."/>
            <person name="Brown T."/>
            <person name="Cohen L."/>
        </authorList>
    </citation>
    <scope>NUCLEOTIDE SEQUENCE</scope>
    <source>
        <strain evidence="10">SAG 36.94</strain>
    </source>
</reference>
<feature type="domain" description="C2H2-type" evidence="9">
    <location>
        <begin position="204"/>
        <end position="232"/>
    </location>
</feature>
<dbReference type="EMBL" id="HBGH01012722">
    <property type="protein sequence ID" value="CAD9235025.1"/>
    <property type="molecule type" value="Transcribed_RNA"/>
</dbReference>
<dbReference type="SUPFAM" id="SSF57667">
    <property type="entry name" value="beta-beta-alpha zinc fingers"/>
    <property type="match status" value="3"/>
</dbReference>
<gene>
    <name evidence="10" type="ORF">CCAE0312_LOCUS7115</name>
</gene>